<dbReference type="AlphaFoldDB" id="A0A1G2DV11"/>
<evidence type="ECO:0000313" key="4">
    <source>
        <dbReference type="Proteomes" id="UP000178106"/>
    </source>
</evidence>
<reference evidence="3 4" key="1">
    <citation type="journal article" date="2016" name="Nat. Commun.">
        <title>Thousands of microbial genomes shed light on interconnected biogeochemical processes in an aquifer system.</title>
        <authorList>
            <person name="Anantharaman K."/>
            <person name="Brown C.T."/>
            <person name="Hug L.A."/>
            <person name="Sharon I."/>
            <person name="Castelle C.J."/>
            <person name="Probst A.J."/>
            <person name="Thomas B.C."/>
            <person name="Singh A."/>
            <person name="Wilkins M.J."/>
            <person name="Karaoz U."/>
            <person name="Brodie E.L."/>
            <person name="Williams K.H."/>
            <person name="Hubbard S.S."/>
            <person name="Banfield J.F."/>
        </authorList>
    </citation>
    <scope>NUCLEOTIDE SEQUENCE [LARGE SCALE GENOMIC DNA]</scope>
</reference>
<comment type="caution">
    <text evidence="3">The sequence shown here is derived from an EMBL/GenBank/DDBJ whole genome shotgun (WGS) entry which is preliminary data.</text>
</comment>
<name>A0A1G2DV11_9BACT</name>
<feature type="signal peptide" evidence="2">
    <location>
        <begin position="1"/>
        <end position="22"/>
    </location>
</feature>
<evidence type="ECO:0000313" key="3">
    <source>
        <dbReference type="EMBL" id="OGZ17393.1"/>
    </source>
</evidence>
<gene>
    <name evidence="3" type="ORF">A2494_04200</name>
</gene>
<keyword evidence="1" id="KW-0812">Transmembrane</keyword>
<sequence>MNTLSRFILVLLLILSPAFALAQSASAGIPKDLIWFSKSPFYAGETVYVYTVVYNSTPYQFAGTMELRDGLRAIGKQEFSIGPSGASEVVGIPWKVTSGNHDLSMFVMSGTFSLDGKVVSHGGVTYVQSNQIELFTEAPPVSAASPTTTPSGSSATSSLISSIGVKVVDKIPAPIVSTAVPVFGHLEQFRINQALSAAKIIHNAEESIVRAMGTSTEVVASSTGTHLDKWGGVIDDRLTASSTIKTPKEMKGWDLILHGTSGSDLVHTPIQYVKLFFTLIFSFIINHAVLFYVLLILLIYKTLRVILGLFF</sequence>
<keyword evidence="1" id="KW-1133">Transmembrane helix</keyword>
<organism evidence="3 4">
    <name type="scientific">Candidatus Lloydbacteria bacterium RIFOXYC12_FULL_46_25</name>
    <dbReference type="NCBI Taxonomy" id="1798670"/>
    <lineage>
        <taxon>Bacteria</taxon>
        <taxon>Candidatus Lloydiibacteriota</taxon>
    </lineage>
</organism>
<protein>
    <submittedName>
        <fullName evidence="3">Uncharacterized protein</fullName>
    </submittedName>
</protein>
<feature type="transmembrane region" description="Helical" evidence="1">
    <location>
        <begin position="275"/>
        <end position="300"/>
    </location>
</feature>
<feature type="chain" id="PRO_5009582645" evidence="2">
    <location>
        <begin position="23"/>
        <end position="311"/>
    </location>
</feature>
<evidence type="ECO:0000256" key="2">
    <source>
        <dbReference type="SAM" id="SignalP"/>
    </source>
</evidence>
<dbReference type="Proteomes" id="UP000178106">
    <property type="component" value="Unassembled WGS sequence"/>
</dbReference>
<proteinExistence type="predicted"/>
<evidence type="ECO:0000256" key="1">
    <source>
        <dbReference type="SAM" id="Phobius"/>
    </source>
</evidence>
<keyword evidence="1" id="KW-0472">Membrane</keyword>
<dbReference type="EMBL" id="MHLU01000137">
    <property type="protein sequence ID" value="OGZ17393.1"/>
    <property type="molecule type" value="Genomic_DNA"/>
</dbReference>
<keyword evidence="2" id="KW-0732">Signal</keyword>
<accession>A0A1G2DV11</accession>